<dbReference type="CDD" id="cd02588">
    <property type="entry name" value="HAD_L2-DEX"/>
    <property type="match status" value="1"/>
</dbReference>
<protein>
    <recommendedName>
        <fullName evidence="5">Haloacid dehalogenase, type II</fullName>
    </recommendedName>
</protein>
<gene>
    <name evidence="3" type="ORF">PDE_02640</name>
</gene>
<dbReference type="STRING" id="933388.S7ZGB4"/>
<dbReference type="eggNOG" id="ENOG502S2CI">
    <property type="taxonomic scope" value="Eukaryota"/>
</dbReference>
<dbReference type="InterPro" id="IPR023198">
    <property type="entry name" value="PGP-like_dom2"/>
</dbReference>
<evidence type="ECO:0000256" key="1">
    <source>
        <dbReference type="ARBA" id="ARBA00008106"/>
    </source>
</evidence>
<dbReference type="PANTHER" id="PTHR43316">
    <property type="entry name" value="HYDROLASE, HALOACID DELAHOGENASE-RELATED"/>
    <property type="match status" value="1"/>
</dbReference>
<dbReference type="GO" id="GO:0016791">
    <property type="term" value="F:phosphatase activity"/>
    <property type="evidence" value="ECO:0007669"/>
    <property type="project" value="UniProtKB-ARBA"/>
</dbReference>
<reference evidence="3 4" key="1">
    <citation type="journal article" date="2013" name="PLoS ONE">
        <title>Genomic and secretomic analyses reveal unique features of the lignocellulolytic enzyme system of Penicillium decumbens.</title>
        <authorList>
            <person name="Liu G."/>
            <person name="Zhang L."/>
            <person name="Wei X."/>
            <person name="Zou G."/>
            <person name="Qin Y."/>
            <person name="Ma L."/>
            <person name="Li J."/>
            <person name="Zheng H."/>
            <person name="Wang S."/>
            <person name="Wang C."/>
            <person name="Xun L."/>
            <person name="Zhao G.-P."/>
            <person name="Zhou Z."/>
            <person name="Qu Y."/>
        </authorList>
    </citation>
    <scope>NUCLEOTIDE SEQUENCE [LARGE SCALE GENOMIC DNA]</scope>
    <source>
        <strain evidence="4">114-2 / CGMCC 5302</strain>
    </source>
</reference>
<dbReference type="EMBL" id="KB644410">
    <property type="protein sequence ID" value="EPS27696.1"/>
    <property type="molecule type" value="Genomic_DNA"/>
</dbReference>
<dbReference type="InterPro" id="IPR036412">
    <property type="entry name" value="HAD-like_sf"/>
</dbReference>
<dbReference type="OrthoDB" id="3256520at2759"/>
<dbReference type="InterPro" id="IPR051540">
    <property type="entry name" value="S-2-haloacid_dehalogenase"/>
</dbReference>
<keyword evidence="4" id="KW-1185">Reference proteome</keyword>
<evidence type="ECO:0000313" key="3">
    <source>
        <dbReference type="EMBL" id="EPS27696.1"/>
    </source>
</evidence>
<dbReference type="InterPro" id="IPR023214">
    <property type="entry name" value="HAD_sf"/>
</dbReference>
<evidence type="ECO:0008006" key="5">
    <source>
        <dbReference type="Google" id="ProtNLM"/>
    </source>
</evidence>
<dbReference type="Pfam" id="PF00702">
    <property type="entry name" value="Hydrolase"/>
    <property type="match status" value="1"/>
</dbReference>
<sequence>MTAAKEIVIAFDVYGTLLSTESIAEKLATHFGRDKAQTISTSWRRYQLEYTWRLNSMEYYQDFSCLTRQSLLHALAEAQEQLSESELSDLMKAYDSLSAFPDVKPALKRIAADSSIVPVLFSNGSKKMISNSVSRSEDLSPHADIFQHLVTVDDVRCYKPAQATYRHLAHTVGKKPYEMDQIWLISGNPFDVVGARHAGMNAIWVDRAGHGWQDAAIPELQPSAIVKSLEQVHDHLKDATALH</sequence>
<dbReference type="Proteomes" id="UP000019376">
    <property type="component" value="Unassembled WGS sequence"/>
</dbReference>
<dbReference type="Gene3D" id="1.10.150.240">
    <property type="entry name" value="Putative phosphatase, domain 2"/>
    <property type="match status" value="1"/>
</dbReference>
<dbReference type="SFLD" id="SFLDG01129">
    <property type="entry name" value="C1.5:_HAD__Beta-PGM__Phosphata"/>
    <property type="match status" value="1"/>
</dbReference>
<evidence type="ECO:0000256" key="2">
    <source>
        <dbReference type="ARBA" id="ARBA00022801"/>
    </source>
</evidence>
<dbReference type="SFLD" id="SFLDS00003">
    <property type="entry name" value="Haloacid_Dehalogenase"/>
    <property type="match status" value="1"/>
</dbReference>
<dbReference type="InterPro" id="IPR006439">
    <property type="entry name" value="HAD-SF_hydro_IA"/>
</dbReference>
<dbReference type="Gene3D" id="3.40.50.1000">
    <property type="entry name" value="HAD superfamily/HAD-like"/>
    <property type="match status" value="1"/>
</dbReference>
<dbReference type="InterPro" id="IPR006328">
    <property type="entry name" value="2-HAD"/>
</dbReference>
<dbReference type="AlphaFoldDB" id="S7ZGB4"/>
<name>S7ZGB4_PENO1</name>
<dbReference type="SUPFAM" id="SSF56784">
    <property type="entry name" value="HAD-like"/>
    <property type="match status" value="1"/>
</dbReference>
<dbReference type="PANTHER" id="PTHR43316:SF3">
    <property type="entry name" value="HALOACID DEHALOGENASE, TYPE II (AFU_ORTHOLOGUE AFUA_2G07750)-RELATED"/>
    <property type="match status" value="1"/>
</dbReference>
<dbReference type="NCBIfam" id="TIGR01493">
    <property type="entry name" value="HAD-SF-IA-v2"/>
    <property type="match status" value="1"/>
</dbReference>
<proteinExistence type="inferred from homology"/>
<accession>S7ZGB4</accession>
<evidence type="ECO:0000313" key="4">
    <source>
        <dbReference type="Proteomes" id="UP000019376"/>
    </source>
</evidence>
<keyword evidence="2" id="KW-0378">Hydrolase</keyword>
<organism evidence="3 4">
    <name type="scientific">Penicillium oxalicum (strain 114-2 / CGMCC 5302)</name>
    <name type="common">Penicillium decumbens</name>
    <dbReference type="NCBI Taxonomy" id="933388"/>
    <lineage>
        <taxon>Eukaryota</taxon>
        <taxon>Fungi</taxon>
        <taxon>Dikarya</taxon>
        <taxon>Ascomycota</taxon>
        <taxon>Pezizomycotina</taxon>
        <taxon>Eurotiomycetes</taxon>
        <taxon>Eurotiomycetidae</taxon>
        <taxon>Eurotiales</taxon>
        <taxon>Aspergillaceae</taxon>
        <taxon>Penicillium</taxon>
    </lineage>
</organism>
<dbReference type="PhylomeDB" id="S7ZGB4"/>
<comment type="similarity">
    <text evidence="1">Belongs to the HAD-like hydrolase superfamily. S-2-haloalkanoic acid dehalogenase family.</text>
</comment>
<dbReference type="GO" id="GO:0019120">
    <property type="term" value="F:hydrolase activity, acting on acid halide bonds, in C-halide compounds"/>
    <property type="evidence" value="ECO:0007669"/>
    <property type="project" value="InterPro"/>
</dbReference>
<dbReference type="PRINTS" id="PR00413">
    <property type="entry name" value="HADHALOGNASE"/>
</dbReference>
<dbReference type="NCBIfam" id="TIGR01428">
    <property type="entry name" value="HAD_type_II"/>
    <property type="match status" value="1"/>
</dbReference>
<dbReference type="HOGENOM" id="CLU_045011_3_1_1"/>